<proteinExistence type="predicted"/>
<name>A0A8J3U6B3_9ACTN</name>
<dbReference type="PANTHER" id="PTHR35525">
    <property type="entry name" value="BLL6575 PROTEIN"/>
    <property type="match status" value="1"/>
</dbReference>
<dbReference type="Pfam" id="PF07336">
    <property type="entry name" value="ABATE"/>
    <property type="match status" value="1"/>
</dbReference>
<keyword evidence="4" id="KW-1185">Reference proteome</keyword>
<gene>
    <name evidence="3" type="ORF">Pph01_38400</name>
</gene>
<protein>
    <recommendedName>
        <fullName evidence="2">Zinc finger CGNR domain-containing protein</fullName>
    </recommendedName>
</protein>
<sequence>MSWVATERFGARIAPAGLTLVQELVNTHAVERGGGTDLLADRASAEEWLRGAAREWARGRGLDAPDLSLSPEDWEALRNLRATVDEMLSVPVGERPATATGTRVSVRRRAQAVLVSDDEGRVAMVPFGVGGAWLESAVWSEILLAQWTGEWSKLKLCREPGCRSAFYDTSRNGSGVWHNVRTCGNMANLRASRSRRKIPAQADDGAGSGPKPANPRGALPA</sequence>
<dbReference type="InterPro" id="IPR010852">
    <property type="entry name" value="ABATE"/>
</dbReference>
<dbReference type="Pfam" id="PF11706">
    <property type="entry name" value="zf-CGNR"/>
    <property type="match status" value="1"/>
</dbReference>
<feature type="domain" description="Zinc finger CGNR" evidence="2">
    <location>
        <begin position="154"/>
        <end position="196"/>
    </location>
</feature>
<feature type="region of interest" description="Disordered" evidence="1">
    <location>
        <begin position="191"/>
        <end position="221"/>
    </location>
</feature>
<accession>A0A8J3U6B3</accession>
<dbReference type="SUPFAM" id="SSF160904">
    <property type="entry name" value="Jann2411-like"/>
    <property type="match status" value="1"/>
</dbReference>
<dbReference type="Gene3D" id="1.10.3300.10">
    <property type="entry name" value="Jann2411-like domain"/>
    <property type="match status" value="1"/>
</dbReference>
<dbReference type="Proteomes" id="UP000622547">
    <property type="component" value="Unassembled WGS sequence"/>
</dbReference>
<dbReference type="AlphaFoldDB" id="A0A8J3U6B3"/>
<evidence type="ECO:0000313" key="4">
    <source>
        <dbReference type="Proteomes" id="UP000622547"/>
    </source>
</evidence>
<dbReference type="InterPro" id="IPR021005">
    <property type="entry name" value="Znf_CGNR"/>
</dbReference>
<comment type="caution">
    <text evidence="3">The sequence shown here is derived from an EMBL/GenBank/DDBJ whole genome shotgun (WGS) entry which is preliminary data.</text>
</comment>
<dbReference type="EMBL" id="BOOP01000018">
    <property type="protein sequence ID" value="GII38837.1"/>
    <property type="molecule type" value="Genomic_DNA"/>
</dbReference>
<dbReference type="PANTHER" id="PTHR35525:SF3">
    <property type="entry name" value="BLL6575 PROTEIN"/>
    <property type="match status" value="1"/>
</dbReference>
<evidence type="ECO:0000259" key="2">
    <source>
        <dbReference type="Pfam" id="PF11706"/>
    </source>
</evidence>
<organism evidence="3 4">
    <name type="scientific">Planotetraspora phitsanulokensis</name>
    <dbReference type="NCBI Taxonomy" id="575192"/>
    <lineage>
        <taxon>Bacteria</taxon>
        <taxon>Bacillati</taxon>
        <taxon>Actinomycetota</taxon>
        <taxon>Actinomycetes</taxon>
        <taxon>Streptosporangiales</taxon>
        <taxon>Streptosporangiaceae</taxon>
        <taxon>Planotetraspora</taxon>
    </lineage>
</organism>
<dbReference type="InterPro" id="IPR023286">
    <property type="entry name" value="ABATE_dom_sf"/>
</dbReference>
<evidence type="ECO:0000256" key="1">
    <source>
        <dbReference type="SAM" id="MobiDB-lite"/>
    </source>
</evidence>
<reference evidence="3 4" key="1">
    <citation type="submission" date="2021-01" db="EMBL/GenBank/DDBJ databases">
        <title>Whole genome shotgun sequence of Planotetraspora phitsanulokensis NBRC 104273.</title>
        <authorList>
            <person name="Komaki H."/>
            <person name="Tamura T."/>
        </authorList>
    </citation>
    <scope>NUCLEOTIDE SEQUENCE [LARGE SCALE GENOMIC DNA]</scope>
    <source>
        <strain evidence="3 4">NBRC 104273</strain>
    </source>
</reference>
<evidence type="ECO:0000313" key="3">
    <source>
        <dbReference type="EMBL" id="GII38837.1"/>
    </source>
</evidence>